<dbReference type="Pfam" id="PF01850">
    <property type="entry name" value="PIN"/>
    <property type="match status" value="1"/>
</dbReference>
<evidence type="ECO:0000256" key="1">
    <source>
        <dbReference type="ARBA" id="ARBA00022842"/>
    </source>
</evidence>
<proteinExistence type="predicted"/>
<sequence length="131" mass="15043">MYLYDASAILNLVKKGELRVLLGGHTLDLAIYEIVNAVWKEYHLLKKIRIETIYKLIELLSKIFNILDLQTIRGFEKEVMDIAVKEGITIYDASYIYIAMKNNLTLVTDDRKLANIAKKYINIATTSDITT</sequence>
<dbReference type="InterPro" id="IPR002716">
    <property type="entry name" value="PIN_dom"/>
</dbReference>
<dbReference type="EMBL" id="DTBD01000086">
    <property type="protein sequence ID" value="HGQ65314.1"/>
    <property type="molecule type" value="Genomic_DNA"/>
</dbReference>
<dbReference type="Gene3D" id="3.40.50.1010">
    <property type="entry name" value="5'-nuclease"/>
    <property type="match status" value="1"/>
</dbReference>
<dbReference type="InterPro" id="IPR029060">
    <property type="entry name" value="PIN-like_dom_sf"/>
</dbReference>
<dbReference type="CDD" id="cd09873">
    <property type="entry name" value="PIN_Pae0151-like"/>
    <property type="match status" value="1"/>
</dbReference>
<name>A0A7C4JKR8_9CREN</name>
<keyword evidence="1" id="KW-0460">Magnesium</keyword>
<evidence type="ECO:0000259" key="2">
    <source>
        <dbReference type="Pfam" id="PF01850"/>
    </source>
</evidence>
<dbReference type="PANTHER" id="PTHR35901">
    <property type="entry name" value="RIBONUCLEASE VAPC3"/>
    <property type="match status" value="1"/>
</dbReference>
<protein>
    <submittedName>
        <fullName evidence="4">PIN domain-containing protein</fullName>
    </submittedName>
</protein>
<accession>A0A7C4JKR8</accession>
<reference evidence="4" key="1">
    <citation type="journal article" date="2020" name="mSystems">
        <title>Genome- and Community-Level Interaction Insights into Carbon Utilization and Element Cycling Functions of Hydrothermarchaeota in Hydrothermal Sediment.</title>
        <authorList>
            <person name="Zhou Z."/>
            <person name="Liu Y."/>
            <person name="Xu W."/>
            <person name="Pan J."/>
            <person name="Luo Z.H."/>
            <person name="Li M."/>
        </authorList>
    </citation>
    <scope>NUCLEOTIDE SEQUENCE [LARGE SCALE GENOMIC DNA]</scope>
    <source>
        <strain evidence="4">SpSt-637</strain>
        <strain evidence="3">SpSt-667</strain>
    </source>
</reference>
<evidence type="ECO:0000313" key="3">
    <source>
        <dbReference type="EMBL" id="HGQ36829.1"/>
    </source>
</evidence>
<dbReference type="SUPFAM" id="SSF88723">
    <property type="entry name" value="PIN domain-like"/>
    <property type="match status" value="1"/>
</dbReference>
<dbReference type="InterPro" id="IPR051619">
    <property type="entry name" value="TypeII_TA_RNase_PINc/VapC"/>
</dbReference>
<feature type="domain" description="PIN" evidence="2">
    <location>
        <begin position="5"/>
        <end position="118"/>
    </location>
</feature>
<evidence type="ECO:0000313" key="4">
    <source>
        <dbReference type="EMBL" id="HGQ65314.1"/>
    </source>
</evidence>
<dbReference type="AlphaFoldDB" id="A0A7C4JKR8"/>
<dbReference type="PANTHER" id="PTHR35901:SF1">
    <property type="entry name" value="EXONUCLEASE VAPC9"/>
    <property type="match status" value="1"/>
</dbReference>
<dbReference type="EMBL" id="DTCK01000049">
    <property type="protein sequence ID" value="HGQ36829.1"/>
    <property type="molecule type" value="Genomic_DNA"/>
</dbReference>
<gene>
    <name evidence="4" type="ORF">ENU08_08755</name>
    <name evidence="3" type="ORF">ENU41_09185</name>
</gene>
<organism evidence="4">
    <name type="scientific">Ignisphaera aggregans</name>
    <dbReference type="NCBI Taxonomy" id="334771"/>
    <lineage>
        <taxon>Archaea</taxon>
        <taxon>Thermoproteota</taxon>
        <taxon>Thermoprotei</taxon>
        <taxon>Desulfurococcales</taxon>
        <taxon>Desulfurococcaceae</taxon>
        <taxon>Ignisphaera</taxon>
    </lineage>
</organism>
<dbReference type="InterPro" id="IPR044153">
    <property type="entry name" value="PIN_Pae0151-like"/>
</dbReference>
<comment type="caution">
    <text evidence="4">The sequence shown here is derived from an EMBL/GenBank/DDBJ whole genome shotgun (WGS) entry which is preliminary data.</text>
</comment>